<sequence length="202" mass="24658">MVDFILIKNNFFKNNVSKKQKTKYLNININWTFFDFNKILNKPDFITYLQNSSKLIFSYLMINVIEQKIDQIRDLFNKTNDACIKYLLKTNNDNFIEINYKKFLLTSYTLLKTFINEVFIYWIFNDALKNHWIEFNKSYDNNLMFKYKFERLELDFQKNLFNIIKAINKKIDDPIIRILISAYIEDINNKQIYLNQIQKKLK</sequence>
<organism evidence="1 2">
    <name type="scientific">Mycoplasma leachii 06049</name>
    <dbReference type="NCBI Taxonomy" id="1188244"/>
    <lineage>
        <taxon>Bacteria</taxon>
        <taxon>Bacillati</taxon>
        <taxon>Mycoplasmatota</taxon>
        <taxon>Mollicutes</taxon>
        <taxon>Mycoplasmataceae</taxon>
        <taxon>Mycoplasma</taxon>
    </lineage>
</organism>
<evidence type="ECO:0000313" key="1">
    <source>
        <dbReference type="EMBL" id="PTD31450.1"/>
    </source>
</evidence>
<gene>
    <name evidence="1" type="ORF">MLEAa_4780</name>
</gene>
<reference evidence="1 2" key="1">
    <citation type="submission" date="2015-04" db="EMBL/GenBank/DDBJ databases">
        <title>Genome sequence of Mycoplasma leachii strain 06049.</title>
        <authorList>
            <person name="Sirand-Pugnet P."/>
            <person name="Breton M."/>
            <person name="Dordet-Frisoni E."/>
            <person name="Baranowski E."/>
            <person name="Barre A."/>
            <person name="Couture C."/>
            <person name="Dupuy V."/>
            <person name="Gaurivaud P."/>
            <person name="Jacob D."/>
            <person name="Lemaitre C."/>
            <person name="Manso-Silvan L."/>
            <person name="Nikolski M."/>
            <person name="Nouvel L.-X."/>
            <person name="Poumarat F."/>
            <person name="Tardy F."/>
            <person name="Thebault P."/>
            <person name="Theil S."/>
            <person name="Citti C."/>
            <person name="Thiaucourt F."/>
            <person name="Blanchard A."/>
        </authorList>
    </citation>
    <scope>NUCLEOTIDE SEQUENCE [LARGE SCALE GENOMIC DNA]</scope>
    <source>
        <strain evidence="1 2">06049</strain>
    </source>
</reference>
<dbReference type="AlphaFoldDB" id="A0A2T4IAA2"/>
<accession>A0A2T4IAA2</accession>
<proteinExistence type="predicted"/>
<name>A0A2T4IAA2_9MOLU</name>
<dbReference type="Proteomes" id="UP000241093">
    <property type="component" value="Unassembled WGS sequence"/>
</dbReference>
<dbReference type="RefSeq" id="WP_013447696.1">
    <property type="nucleotide sequence ID" value="NZ_LAUU01000008.1"/>
</dbReference>
<dbReference type="EMBL" id="LAUU01000008">
    <property type="protein sequence ID" value="PTD31450.1"/>
    <property type="molecule type" value="Genomic_DNA"/>
</dbReference>
<evidence type="ECO:0000313" key="2">
    <source>
        <dbReference type="Proteomes" id="UP000241093"/>
    </source>
</evidence>
<comment type="caution">
    <text evidence="1">The sequence shown here is derived from an EMBL/GenBank/DDBJ whole genome shotgun (WGS) entry which is preliminary data.</text>
</comment>
<protein>
    <submittedName>
        <fullName evidence="1">Uncharacterized protein</fullName>
    </submittedName>
</protein>